<dbReference type="Pfam" id="PF21983">
    <property type="entry name" value="NikA-like"/>
    <property type="match status" value="1"/>
</dbReference>
<organism evidence="1 2">
    <name type="scientific">Microbispora triticiradicis</name>
    <dbReference type="NCBI Taxonomy" id="2200763"/>
    <lineage>
        <taxon>Bacteria</taxon>
        <taxon>Bacillati</taxon>
        <taxon>Actinomycetota</taxon>
        <taxon>Actinomycetes</taxon>
        <taxon>Streptosporangiales</taxon>
        <taxon>Streptosporangiaceae</taxon>
        <taxon>Microbispora</taxon>
    </lineage>
</organism>
<accession>A0ABX9LAB9</accession>
<dbReference type="Proteomes" id="UP000262538">
    <property type="component" value="Unassembled WGS sequence"/>
</dbReference>
<evidence type="ECO:0000313" key="1">
    <source>
        <dbReference type="EMBL" id="RGA00194.1"/>
    </source>
</evidence>
<evidence type="ECO:0000313" key="2">
    <source>
        <dbReference type="Proteomes" id="UP000262538"/>
    </source>
</evidence>
<gene>
    <name evidence="1" type="ORF">DI270_036045</name>
</gene>
<dbReference type="InterPro" id="IPR053842">
    <property type="entry name" value="NikA-like"/>
</dbReference>
<name>A0ABX9LAB9_9ACTN</name>
<protein>
    <submittedName>
        <fullName evidence="1">Ribbon-helix-helix protein, CopG family</fullName>
    </submittedName>
</protein>
<sequence>MHTKSNCAWHNPACDAGRTEEKAVTEYNGPWPTDDIELSLDDESDVDLQAEEVYDRRGNRIDQASVDAAVEHVRRTVGRPSLTAPGTRSPQVTFRLSPEEKAAARELAEREGKTVSQLAREAFARYLRDHAA</sequence>
<keyword evidence="2" id="KW-1185">Reference proteome</keyword>
<proteinExistence type="predicted"/>
<comment type="caution">
    <text evidence="1">The sequence shown here is derived from an EMBL/GenBank/DDBJ whole genome shotgun (WGS) entry which is preliminary data.</text>
</comment>
<reference evidence="1 2" key="1">
    <citation type="submission" date="2018-08" db="EMBL/GenBank/DDBJ databases">
        <title>Microbispora. triticiradicis sp. nov., a novel actinomycete isolated from the root of wheat (Triticum aestivum L.)).</title>
        <authorList>
            <person name="Han C."/>
        </authorList>
    </citation>
    <scope>NUCLEOTIDE SEQUENCE [LARGE SCALE GENOMIC DNA]</scope>
    <source>
        <strain evidence="1 2">NEAU-HRDPA2-9</strain>
    </source>
</reference>
<dbReference type="EMBL" id="QFZU02000285">
    <property type="protein sequence ID" value="RGA00194.1"/>
    <property type="molecule type" value="Genomic_DNA"/>
</dbReference>